<sequence>MIKFEKPWVIEENGEEFILKFSPPLLKELGTITFLDLPNRGALLTEGMPCISLEATNWLGTCKVPVSGKVVDVNDQITGLNSQQLTSPDWILKLKK</sequence>
<accession>C7XWN6</accession>
<evidence type="ECO:0000313" key="2">
    <source>
        <dbReference type="Proteomes" id="UP000003987"/>
    </source>
</evidence>
<reference evidence="1 2" key="1">
    <citation type="submission" date="2009-06" db="EMBL/GenBank/DDBJ databases">
        <title>The Genome Sequence of Lactobacillus coleohominis strain 101-4-CHN.</title>
        <authorList>
            <consortium name="The Broad Institute Genome Sequencing Platform"/>
            <person name="Ward D."/>
            <person name="Young S.K."/>
            <person name="Zeng Q."/>
            <person name="Koehrsen M."/>
            <person name="Alvarado L."/>
            <person name="Berlin A."/>
            <person name="Borenstein D."/>
            <person name="Chen Z."/>
            <person name="Engels R."/>
            <person name="Freedman E."/>
            <person name="Gellesch M."/>
            <person name="Goldberg J."/>
            <person name="Griggs A."/>
            <person name="Gujja S."/>
            <person name="Heiman D."/>
            <person name="Hepburn T."/>
            <person name="Howarth C."/>
            <person name="Jen D."/>
            <person name="Larson L."/>
            <person name="Lewis B."/>
            <person name="Mehta T."/>
            <person name="Park D."/>
            <person name="Pearson M."/>
            <person name="Roberts A."/>
            <person name="Saif S."/>
            <person name="Shea T."/>
            <person name="Shenoy N."/>
            <person name="Sisk P."/>
            <person name="Stolte C."/>
            <person name="Sykes S."/>
            <person name="Walk T."/>
            <person name="White J."/>
            <person name="Yandava C."/>
            <person name="Liu Y."/>
            <person name="Xu Q."/>
            <person name="Lander E."/>
            <person name="Nusbaum C."/>
            <person name="Galagan J."/>
            <person name="Birren B."/>
        </authorList>
    </citation>
    <scope>NUCLEOTIDE SEQUENCE [LARGE SCALE GENOMIC DNA]</scope>
    <source>
        <strain evidence="1 2">101-4-CHN</strain>
    </source>
</reference>
<dbReference type="AlphaFoldDB" id="C7XWN6"/>
<evidence type="ECO:0000313" key="1">
    <source>
        <dbReference type="EMBL" id="EEU30034.1"/>
    </source>
</evidence>
<evidence type="ECO:0008006" key="3">
    <source>
        <dbReference type="Google" id="ProtNLM"/>
    </source>
</evidence>
<proteinExistence type="predicted"/>
<dbReference type="SUPFAM" id="SSF51230">
    <property type="entry name" value="Single hybrid motif"/>
    <property type="match status" value="1"/>
</dbReference>
<dbReference type="EMBL" id="GG698804">
    <property type="protein sequence ID" value="EEU30034.1"/>
    <property type="molecule type" value="Genomic_DNA"/>
</dbReference>
<organism evidence="1 2">
    <name type="scientific">Limosilactobacillus coleohominis 101-4-CHN</name>
    <dbReference type="NCBI Taxonomy" id="575594"/>
    <lineage>
        <taxon>Bacteria</taxon>
        <taxon>Bacillati</taxon>
        <taxon>Bacillota</taxon>
        <taxon>Bacilli</taxon>
        <taxon>Lactobacillales</taxon>
        <taxon>Lactobacillaceae</taxon>
        <taxon>Limosilactobacillus</taxon>
    </lineage>
</organism>
<keyword evidence="2" id="KW-1185">Reference proteome</keyword>
<gene>
    <name evidence="1" type="ORF">HMPREF0501_01039</name>
</gene>
<protein>
    <recommendedName>
        <fullName evidence="3">Glycine cleavage H-protein</fullName>
    </recommendedName>
</protein>
<name>C7XWN6_9LACO</name>
<dbReference type="STRING" id="575594.HMPREF0501_01039"/>
<dbReference type="Proteomes" id="UP000003987">
    <property type="component" value="Unassembled WGS sequence"/>
</dbReference>
<dbReference type="Gene3D" id="2.40.50.100">
    <property type="match status" value="1"/>
</dbReference>
<dbReference type="RefSeq" id="WP_006916883.1">
    <property type="nucleotide sequence ID" value="NZ_GG698804.1"/>
</dbReference>
<dbReference type="OrthoDB" id="9796712at2"/>
<dbReference type="InterPro" id="IPR033753">
    <property type="entry name" value="GCV_H/Fam206"/>
</dbReference>
<dbReference type="HOGENOM" id="CLU_2356158_0_0_9"/>
<dbReference type="Pfam" id="PF01597">
    <property type="entry name" value="GCV_H"/>
    <property type="match status" value="1"/>
</dbReference>
<dbReference type="InterPro" id="IPR011053">
    <property type="entry name" value="Single_hybrid_motif"/>
</dbReference>